<dbReference type="PRINTS" id="PR00081">
    <property type="entry name" value="GDHRDH"/>
</dbReference>
<dbReference type="PANTHER" id="PTHR43658:SF8">
    <property type="entry name" value="17-BETA-HYDROXYSTEROID DEHYDROGENASE 14-RELATED"/>
    <property type="match status" value="1"/>
</dbReference>
<evidence type="ECO:0008006" key="3">
    <source>
        <dbReference type="Google" id="ProtNLM"/>
    </source>
</evidence>
<dbReference type="InterPro" id="IPR020904">
    <property type="entry name" value="Sc_DH/Rdtase_CS"/>
</dbReference>
<proteinExistence type="predicted"/>
<evidence type="ECO:0000313" key="2">
    <source>
        <dbReference type="EMBL" id="SVE02588.1"/>
    </source>
</evidence>
<dbReference type="Pfam" id="PF00106">
    <property type="entry name" value="adh_short"/>
    <property type="match status" value="1"/>
</dbReference>
<dbReference type="SUPFAM" id="SSF51735">
    <property type="entry name" value="NAD(P)-binding Rossmann-fold domains"/>
    <property type="match status" value="1"/>
</dbReference>
<gene>
    <name evidence="2" type="ORF">METZ01_LOCUS455442</name>
</gene>
<dbReference type="PROSITE" id="PS00061">
    <property type="entry name" value="ADH_SHORT"/>
    <property type="match status" value="1"/>
</dbReference>
<dbReference type="EMBL" id="UINC01189068">
    <property type="protein sequence ID" value="SVE02588.1"/>
    <property type="molecule type" value="Genomic_DNA"/>
</dbReference>
<feature type="non-terminal residue" evidence="2">
    <location>
        <position position="174"/>
    </location>
</feature>
<accession>A0A383A6G4</accession>
<protein>
    <recommendedName>
        <fullName evidence="3">3-hydroxyacyl-CoA dehydrogenase NAD binding domain-containing protein</fullName>
    </recommendedName>
</protein>
<sequence length="174" mass="17776">MKIDGVAAVVTGGASGLGAATSREMAQAGAKVAIFDINVDTGERLASELGGLFVHCDVADEHSVSNAFLTANKRNGATRLLVNCAGIAPMARIVRRSGPHKLTTFEEVIRVNLTGTFNCTRIVATSMAQLDAQKDGDRGVIINTASVAGFDGNVGSVAYAASKAAVAGMTLPLA</sequence>
<dbReference type="AlphaFoldDB" id="A0A383A6G4"/>
<keyword evidence="1" id="KW-0560">Oxidoreductase</keyword>
<dbReference type="InterPro" id="IPR002347">
    <property type="entry name" value="SDR_fam"/>
</dbReference>
<dbReference type="PRINTS" id="PR00080">
    <property type="entry name" value="SDRFAMILY"/>
</dbReference>
<dbReference type="InterPro" id="IPR036291">
    <property type="entry name" value="NAD(P)-bd_dom_sf"/>
</dbReference>
<dbReference type="Gene3D" id="3.40.50.720">
    <property type="entry name" value="NAD(P)-binding Rossmann-like Domain"/>
    <property type="match status" value="1"/>
</dbReference>
<reference evidence="2" key="1">
    <citation type="submission" date="2018-05" db="EMBL/GenBank/DDBJ databases">
        <authorList>
            <person name="Lanie J.A."/>
            <person name="Ng W.-L."/>
            <person name="Kazmierczak K.M."/>
            <person name="Andrzejewski T.M."/>
            <person name="Davidsen T.M."/>
            <person name="Wayne K.J."/>
            <person name="Tettelin H."/>
            <person name="Glass J.I."/>
            <person name="Rusch D."/>
            <person name="Podicherti R."/>
            <person name="Tsui H.-C.T."/>
            <person name="Winkler M.E."/>
        </authorList>
    </citation>
    <scope>NUCLEOTIDE SEQUENCE</scope>
</reference>
<dbReference type="GO" id="GO:0016491">
    <property type="term" value="F:oxidoreductase activity"/>
    <property type="evidence" value="ECO:0007669"/>
    <property type="project" value="UniProtKB-KW"/>
</dbReference>
<evidence type="ECO:0000256" key="1">
    <source>
        <dbReference type="ARBA" id="ARBA00023002"/>
    </source>
</evidence>
<name>A0A383A6G4_9ZZZZ</name>
<dbReference type="PANTHER" id="PTHR43658">
    <property type="entry name" value="SHORT-CHAIN DEHYDROGENASE/REDUCTASE"/>
    <property type="match status" value="1"/>
</dbReference>
<organism evidence="2">
    <name type="scientific">marine metagenome</name>
    <dbReference type="NCBI Taxonomy" id="408172"/>
    <lineage>
        <taxon>unclassified sequences</taxon>
        <taxon>metagenomes</taxon>
        <taxon>ecological metagenomes</taxon>
    </lineage>
</organism>